<dbReference type="SMART" id="SM00248">
    <property type="entry name" value="ANK"/>
    <property type="match status" value="2"/>
</dbReference>
<reference evidence="2" key="1">
    <citation type="submission" date="2017-01" db="EMBL/GenBank/DDBJ databases">
        <title>An insight into the sialome and mialome of the horn fly, Haematobia irritans.</title>
        <authorList>
            <person name="Breijo M."/>
            <person name="Boiani M."/>
            <person name="Ures X."/>
            <person name="Rocha S."/>
            <person name="Sequeira M."/>
            <person name="Ribeiro J.M."/>
        </authorList>
    </citation>
    <scope>NUCLEOTIDE SEQUENCE</scope>
</reference>
<dbReference type="AlphaFoldDB" id="A0A1L8ED42"/>
<proteinExistence type="predicted"/>
<sequence>MSKISALACVGQNDICSLRIVCTMAREKKHELEEVDLYGNTALLKACYMGNLEAVITLLQFGANVKAVNHFGQNALTLATCSGSIDIIRELLRYSTYKEFNNSTLTPALCVATMLEKWELVKFFKDLEVDNDDDIQTAHGLNCEDIMSFFKLHKPVAQKQRKSIHV</sequence>
<dbReference type="EMBL" id="GFDG01002233">
    <property type="protein sequence ID" value="JAV16566.1"/>
    <property type="molecule type" value="Transcribed_RNA"/>
</dbReference>
<dbReference type="InterPro" id="IPR002110">
    <property type="entry name" value="Ankyrin_rpt"/>
</dbReference>
<protein>
    <submittedName>
        <fullName evidence="2">Putative dna replication inhibitor plutonium</fullName>
    </submittedName>
</protein>
<organism evidence="2">
    <name type="scientific">Haematobia irritans</name>
    <name type="common">Horn fly</name>
    <name type="synonym">Conops irritans</name>
    <dbReference type="NCBI Taxonomy" id="7368"/>
    <lineage>
        <taxon>Eukaryota</taxon>
        <taxon>Metazoa</taxon>
        <taxon>Ecdysozoa</taxon>
        <taxon>Arthropoda</taxon>
        <taxon>Hexapoda</taxon>
        <taxon>Insecta</taxon>
        <taxon>Pterygota</taxon>
        <taxon>Neoptera</taxon>
        <taxon>Endopterygota</taxon>
        <taxon>Diptera</taxon>
        <taxon>Brachycera</taxon>
        <taxon>Muscomorpha</taxon>
        <taxon>Muscoidea</taxon>
        <taxon>Muscidae</taxon>
        <taxon>Haematobia</taxon>
    </lineage>
</organism>
<dbReference type="SUPFAM" id="SSF48403">
    <property type="entry name" value="Ankyrin repeat"/>
    <property type="match status" value="1"/>
</dbReference>
<accession>A0A1L8ED42</accession>
<dbReference type="PROSITE" id="PS50088">
    <property type="entry name" value="ANK_REPEAT"/>
    <property type="match status" value="1"/>
</dbReference>
<dbReference type="PANTHER" id="PTHR44207:SF1">
    <property type="entry name" value="SURFACE ANTIGEN BSPA-LIKE"/>
    <property type="match status" value="1"/>
</dbReference>
<evidence type="ECO:0000256" key="1">
    <source>
        <dbReference type="PROSITE-ProRule" id="PRU00023"/>
    </source>
</evidence>
<name>A0A1L8ED42_HAEIR</name>
<keyword evidence="1" id="KW-0040">ANK repeat</keyword>
<feature type="repeat" description="ANK" evidence="1">
    <location>
        <begin position="38"/>
        <end position="70"/>
    </location>
</feature>
<evidence type="ECO:0000313" key="2">
    <source>
        <dbReference type="EMBL" id="JAV16566.1"/>
    </source>
</evidence>
<dbReference type="Gene3D" id="1.25.40.20">
    <property type="entry name" value="Ankyrin repeat-containing domain"/>
    <property type="match status" value="1"/>
</dbReference>
<dbReference type="PANTHER" id="PTHR44207">
    <property type="entry name" value="SURFACE ANTIGEN BSPA-LIKE-RELATED"/>
    <property type="match status" value="1"/>
</dbReference>
<dbReference type="Pfam" id="PF12796">
    <property type="entry name" value="Ank_2"/>
    <property type="match status" value="1"/>
</dbReference>
<dbReference type="InterPro" id="IPR036770">
    <property type="entry name" value="Ankyrin_rpt-contain_sf"/>
</dbReference>
<dbReference type="PROSITE" id="PS50297">
    <property type="entry name" value="ANK_REP_REGION"/>
    <property type="match status" value="1"/>
</dbReference>